<dbReference type="AlphaFoldDB" id="A0A0A2M259"/>
<dbReference type="PROSITE" id="PS51257">
    <property type="entry name" value="PROKAR_LIPOPROTEIN"/>
    <property type="match status" value="1"/>
</dbReference>
<sequence>MKKFLALCMMVALFASCGSLDQKSQTGIKGNWTISNVSYPGSDYIKVTSFDVADSKCFVGSSWNFISNNNKGTMNLTSSGAGCPSFTSPIVWTVTKAGTFNLKITEGQKAKRVTEGYILTIRNQTENSFDLVDNISVGGKNVEVVYSFSKV</sequence>
<keyword evidence="1" id="KW-0732">Signal</keyword>
<reference evidence="2 3" key="1">
    <citation type="submission" date="2013-09" db="EMBL/GenBank/DDBJ databases">
        <authorList>
            <person name="Zeng Z."/>
            <person name="Chen C."/>
        </authorList>
    </citation>
    <scope>NUCLEOTIDE SEQUENCE [LARGE SCALE GENOMIC DNA]</scope>
    <source>
        <strain evidence="2 3">WB 3.3-2</strain>
    </source>
</reference>
<name>A0A0A2M259_9FLAO</name>
<dbReference type="eggNOG" id="ENOG502ZSBD">
    <property type="taxonomic scope" value="Bacteria"/>
</dbReference>
<feature type="chain" id="PRO_5001991739" evidence="1">
    <location>
        <begin position="18"/>
        <end position="151"/>
    </location>
</feature>
<organism evidence="2 3">
    <name type="scientific">Flavobacterium rivuli WB 3.3-2 = DSM 21788</name>
    <dbReference type="NCBI Taxonomy" id="1121895"/>
    <lineage>
        <taxon>Bacteria</taxon>
        <taxon>Pseudomonadati</taxon>
        <taxon>Bacteroidota</taxon>
        <taxon>Flavobacteriia</taxon>
        <taxon>Flavobacteriales</taxon>
        <taxon>Flavobacteriaceae</taxon>
        <taxon>Flavobacterium</taxon>
    </lineage>
</organism>
<feature type="signal peptide" evidence="1">
    <location>
        <begin position="1"/>
        <end position="17"/>
    </location>
</feature>
<gene>
    <name evidence="2" type="ORF">Q765_15210</name>
</gene>
<dbReference type="RefSeq" id="WP_026300037.1">
    <property type="nucleotide sequence ID" value="NZ_JRLX01000019.1"/>
</dbReference>
<evidence type="ECO:0000313" key="3">
    <source>
        <dbReference type="Proteomes" id="UP000030152"/>
    </source>
</evidence>
<keyword evidence="3" id="KW-1185">Reference proteome</keyword>
<dbReference type="OrthoDB" id="1121756at2"/>
<evidence type="ECO:0000256" key="1">
    <source>
        <dbReference type="SAM" id="SignalP"/>
    </source>
</evidence>
<dbReference type="EMBL" id="JRLX01000019">
    <property type="protein sequence ID" value="KGO85558.1"/>
    <property type="molecule type" value="Genomic_DNA"/>
</dbReference>
<accession>A0A0A2M259</accession>
<evidence type="ECO:0000313" key="2">
    <source>
        <dbReference type="EMBL" id="KGO85558.1"/>
    </source>
</evidence>
<protein>
    <submittedName>
        <fullName evidence="2">Uncharacterized protein</fullName>
    </submittedName>
</protein>
<dbReference type="STRING" id="1121895.GCA_000378485_02431"/>
<proteinExistence type="predicted"/>
<dbReference type="Proteomes" id="UP000030152">
    <property type="component" value="Unassembled WGS sequence"/>
</dbReference>
<comment type="caution">
    <text evidence="2">The sequence shown here is derived from an EMBL/GenBank/DDBJ whole genome shotgun (WGS) entry which is preliminary data.</text>
</comment>